<evidence type="ECO:0000313" key="8">
    <source>
        <dbReference type="EMBL" id="KAF7127697.1"/>
    </source>
</evidence>
<evidence type="ECO:0000256" key="6">
    <source>
        <dbReference type="SAM" id="MobiDB-lite"/>
    </source>
</evidence>
<comment type="caution">
    <text evidence="8">The sequence shown here is derived from an EMBL/GenBank/DDBJ whole genome shotgun (WGS) entry which is preliminary data.</text>
</comment>
<dbReference type="PRINTS" id="PR00750">
    <property type="entry name" value="BETAAMYLASE"/>
</dbReference>
<feature type="region of interest" description="Disordered" evidence="6">
    <location>
        <begin position="1"/>
        <end position="79"/>
    </location>
</feature>
<dbReference type="InterPro" id="IPR013083">
    <property type="entry name" value="Znf_RING/FYVE/PHD"/>
</dbReference>
<feature type="compositionally biased region" description="Basic and acidic residues" evidence="6">
    <location>
        <begin position="267"/>
        <end position="280"/>
    </location>
</feature>
<dbReference type="Gene3D" id="3.20.20.80">
    <property type="entry name" value="Glycosidases"/>
    <property type="match status" value="1"/>
</dbReference>
<evidence type="ECO:0000259" key="7">
    <source>
        <dbReference type="PROSITE" id="PS50089"/>
    </source>
</evidence>
<feature type="domain" description="RING-type" evidence="7">
    <location>
        <begin position="520"/>
        <end position="561"/>
    </location>
</feature>
<dbReference type="Pfam" id="PF05687">
    <property type="entry name" value="BES1_N"/>
    <property type="match status" value="1"/>
</dbReference>
<keyword evidence="3 5" id="KW-0624">Polysaccharide degradation</keyword>
<keyword evidence="9" id="KW-1185">Reference proteome</keyword>
<feature type="compositionally biased region" description="Low complexity" evidence="6">
    <location>
        <begin position="1"/>
        <end position="25"/>
    </location>
</feature>
<dbReference type="InterPro" id="IPR017853">
    <property type="entry name" value="GH"/>
</dbReference>
<dbReference type="SUPFAM" id="SSF51445">
    <property type="entry name" value="(Trans)glycosidases"/>
    <property type="match status" value="1"/>
</dbReference>
<dbReference type="EC" id="3.2.1.2" evidence="5"/>
<feature type="region of interest" description="Disordered" evidence="6">
    <location>
        <begin position="320"/>
        <end position="348"/>
    </location>
</feature>
<dbReference type="InterPro" id="IPR001554">
    <property type="entry name" value="Glyco_hydro_14"/>
</dbReference>
<feature type="region of interest" description="Disordered" evidence="6">
    <location>
        <begin position="564"/>
        <end position="583"/>
    </location>
</feature>
<protein>
    <recommendedName>
        <fullName evidence="5">Beta-amylase</fullName>
        <ecNumber evidence="5">3.2.1.2</ecNumber>
    </recommendedName>
</protein>
<dbReference type="InterPro" id="IPR008540">
    <property type="entry name" value="BES1_N"/>
</dbReference>
<evidence type="ECO:0000256" key="1">
    <source>
        <dbReference type="ARBA" id="ARBA00005652"/>
    </source>
</evidence>
<keyword evidence="5" id="KW-0326">Glycosidase</keyword>
<dbReference type="Gene3D" id="3.30.40.10">
    <property type="entry name" value="Zinc/RING finger domain, C3HC4 (zinc finger)"/>
    <property type="match status" value="1"/>
</dbReference>
<keyword evidence="4" id="KW-0862">Zinc</keyword>
<dbReference type="SUPFAM" id="SSF57850">
    <property type="entry name" value="RING/U-box"/>
    <property type="match status" value="1"/>
</dbReference>
<reference evidence="8" key="1">
    <citation type="submission" date="2019-11" db="EMBL/GenBank/DDBJ databases">
        <authorList>
            <person name="Liu Y."/>
            <person name="Hou J."/>
            <person name="Li T.-Q."/>
            <person name="Guan C.-H."/>
            <person name="Wu X."/>
            <person name="Wu H.-Z."/>
            <person name="Ling F."/>
            <person name="Zhang R."/>
            <person name="Shi X.-G."/>
            <person name="Ren J.-P."/>
            <person name="Chen E.-F."/>
            <person name="Sun J.-M."/>
        </authorList>
    </citation>
    <scope>NUCLEOTIDE SEQUENCE</scope>
    <source>
        <strain evidence="8">Adult_tree_wgs_1</strain>
        <tissue evidence="8">Leaves</tissue>
    </source>
</reference>
<feature type="region of interest" description="Disordered" evidence="6">
    <location>
        <begin position="251"/>
        <end position="280"/>
    </location>
</feature>
<dbReference type="Proteomes" id="UP000626092">
    <property type="component" value="Unassembled WGS sequence"/>
</dbReference>
<evidence type="ECO:0000256" key="5">
    <source>
        <dbReference type="RuleBase" id="RU000509"/>
    </source>
</evidence>
<dbReference type="GO" id="GO:0008270">
    <property type="term" value="F:zinc ion binding"/>
    <property type="evidence" value="ECO:0007669"/>
    <property type="project" value="UniProtKB-KW"/>
</dbReference>
<keyword evidence="5" id="KW-0378">Hydrolase</keyword>
<keyword evidence="2 5" id="KW-0119">Carbohydrate metabolism</keyword>
<dbReference type="OrthoDB" id="1660156at2759"/>
<comment type="similarity">
    <text evidence="1 5">Belongs to the glycosyl hydrolase 14 family.</text>
</comment>
<feature type="region of interest" description="Disordered" evidence="6">
    <location>
        <begin position="590"/>
        <end position="652"/>
    </location>
</feature>
<dbReference type="Pfam" id="PF01373">
    <property type="entry name" value="Glyco_hydro_14"/>
    <property type="match status" value="1"/>
</dbReference>
<dbReference type="GO" id="GO:0006355">
    <property type="term" value="P:regulation of DNA-templated transcription"/>
    <property type="evidence" value="ECO:0007669"/>
    <property type="project" value="UniProtKB-ARBA"/>
</dbReference>
<evidence type="ECO:0000256" key="4">
    <source>
        <dbReference type="PROSITE-ProRule" id="PRU00175"/>
    </source>
</evidence>
<organism evidence="8 9">
    <name type="scientific">Rhododendron simsii</name>
    <name type="common">Sims's rhododendron</name>
    <dbReference type="NCBI Taxonomy" id="118357"/>
    <lineage>
        <taxon>Eukaryota</taxon>
        <taxon>Viridiplantae</taxon>
        <taxon>Streptophyta</taxon>
        <taxon>Embryophyta</taxon>
        <taxon>Tracheophyta</taxon>
        <taxon>Spermatophyta</taxon>
        <taxon>Magnoliopsida</taxon>
        <taxon>eudicotyledons</taxon>
        <taxon>Gunneridae</taxon>
        <taxon>Pentapetalae</taxon>
        <taxon>asterids</taxon>
        <taxon>Ericales</taxon>
        <taxon>Ericaceae</taxon>
        <taxon>Ericoideae</taxon>
        <taxon>Rhodoreae</taxon>
        <taxon>Rhododendron</taxon>
    </lineage>
</organism>
<feature type="compositionally biased region" description="Basic and acidic residues" evidence="6">
    <location>
        <begin position="637"/>
        <end position="649"/>
    </location>
</feature>
<keyword evidence="4" id="KW-0863">Zinc-finger</keyword>
<keyword evidence="4" id="KW-0479">Metal-binding</keyword>
<feature type="compositionally biased region" description="Low complexity" evidence="6">
    <location>
        <begin position="595"/>
        <end position="630"/>
    </location>
</feature>
<accession>A0A834G851</accession>
<comment type="catalytic activity">
    <reaction evidence="5">
        <text>Hydrolysis of (1-&gt;4)-alpha-D-glucosidic linkages in polysaccharides so as to remove successive maltose units from the non-reducing ends of the chains.</text>
        <dbReference type="EC" id="3.2.1.2"/>
    </reaction>
</comment>
<dbReference type="PROSITE" id="PS50089">
    <property type="entry name" value="ZF_RING_2"/>
    <property type="match status" value="1"/>
</dbReference>
<evidence type="ECO:0000313" key="9">
    <source>
        <dbReference type="Proteomes" id="UP000626092"/>
    </source>
</evidence>
<gene>
    <name evidence="8" type="ORF">RHSIM_Rhsim11G0040400</name>
</gene>
<evidence type="ECO:0000256" key="2">
    <source>
        <dbReference type="ARBA" id="ARBA00023277"/>
    </source>
</evidence>
<dbReference type="PANTHER" id="PTHR31352:SF8">
    <property type="entry name" value="BETA-AMYLASE 8"/>
    <property type="match status" value="1"/>
</dbReference>
<dbReference type="FunFam" id="3.30.40.10:FF:000388">
    <property type="entry name" value="Putative RING zinc finger domain superfamily protein"/>
    <property type="match status" value="1"/>
</dbReference>
<dbReference type="PANTHER" id="PTHR31352">
    <property type="entry name" value="BETA-AMYLASE 1, CHLOROPLASTIC"/>
    <property type="match status" value="1"/>
</dbReference>
<dbReference type="GO" id="GO:0016161">
    <property type="term" value="F:beta-amylase activity"/>
    <property type="evidence" value="ECO:0007669"/>
    <property type="project" value="UniProtKB-EC"/>
</dbReference>
<dbReference type="GO" id="GO:0000272">
    <property type="term" value="P:polysaccharide catabolic process"/>
    <property type="evidence" value="ECO:0007669"/>
    <property type="project" value="UniProtKB-KW"/>
</dbReference>
<feature type="compositionally biased region" description="Basic residues" evidence="6">
    <location>
        <begin position="567"/>
        <end position="581"/>
    </location>
</feature>
<proteinExistence type="inferred from homology"/>
<dbReference type="InterPro" id="IPR001841">
    <property type="entry name" value="Znf_RING"/>
</dbReference>
<feature type="compositionally biased region" description="Polar residues" evidence="6">
    <location>
        <begin position="32"/>
        <end position="43"/>
    </location>
</feature>
<name>A0A834G851_RHOSS</name>
<dbReference type="Pfam" id="PF13639">
    <property type="entry name" value="zf-RING_2"/>
    <property type="match status" value="1"/>
</dbReference>
<dbReference type="EMBL" id="WJXA01000011">
    <property type="protein sequence ID" value="KAF7127697.1"/>
    <property type="molecule type" value="Genomic_DNA"/>
</dbReference>
<sequence length="1286" mass="143005">MGSRSSKPNAAGSSSPSSSTSSVHSSGRRNRSFTGSRVFQSSCLGPPPGSHDSDESDDDEQVSDQQSQEIGCSDPSTSQIKLDADQVKAKCDGTVKAEQPDATACMPSSTEYDEVDQSILSNSVTLSSRSLSRSSRFLSRFGLFPSNNTSFKLSRATSSGSSRAYSVSATSFTVPNEQDQLDLHTGPSLGLVNRNEPSRGRNFLPACLDTRSPPPQFDDFASGSLESNPATSAFFDNLRDDHIAPPLNVARDIENPRGESNVNSRSSRNDGIESMETRIGDRRMERNVRFSRTLSVGRLRDRVLRRSTFPDIMFSPLEQEREVRDASHQGGTQALGGGTGASASNGNGFISSSSSVRASTGMPSSFYSGQDSELETFHARGTRYHDLLEHRSNFLERRQRIRSQVHALQRLGSRFENLSGHERSCIISGQHRTGHCPCPIGTRVSNTSDDNSARASISRIVMLAEALFEVLDEIHQQSVVVLPSVASNGSVPAPNEVVEALPEKLYSKSQKHLYEEAAQCYICLVEYEEGDSVRILPCHHEFHRSCVDKWLKEIHSESNPVNVEKMNHHHHDNSNHHRHHHLQDLEPQPDLISDHLLPQPHTNHPQQQQRRPRGFAATAASMSSSVSAASPGGGAKGKKEREKEKERTKLRERHRRAITSRMLAGLRQYGNFPLPARADMNDVLAALAREADLPLLLKSELKASLLLLELISVTYAEFGEQFAYSPISNSMSGKLYESISMSGKVYEQCTLALGRMGVFPVRSVGSPLSAGSLKNCSVKASLDGQPSVLRIDESLSPVSFDSVVVAERDTKSEKYTSASPMNSPACLGADQLMHEVGSRVQGADFTGTPYVPVYAMLATGVISNFCQLLDPERVRQELRLLKSLHVDGVVVDCWWGIVEAWTPQKYEWSGYRELFTIIREFQLKLQVVMAFHEFGGNDSGGVLISLPQWVLEIGKENPDIFFTDREGRRNTECLSWGIDKERVLKGRTGIEVYFDFMRSFRTEFDDFFIDGLISAVEIGLGASGELKYPSFSERMGWRYPGIGEFQCYDKYLQQNLRKAAKVRGHSIWAKGPDNAGQYISRPHETGFFCDRGDYDSYYGRFFLHWYAQSLIDHADNVLSLASLAFEDTRMVVKIPSICWWYKTTSHAAELTAGYYNSTNQDGYSPVFEVLKKHSVTMKFVWSGLQVPCQEVDEALADPEGLSWQVLNSAWDRGLAVAGQNVVPCYDREGFMGIVETSKPRNDPDHHCFLFFVYRQPSPFVQGTICFPELDYFIKSMHGDIAGELEP</sequence>
<evidence type="ECO:0000256" key="3">
    <source>
        <dbReference type="ARBA" id="ARBA00023326"/>
    </source>
</evidence>